<evidence type="ECO:0000256" key="1">
    <source>
        <dbReference type="ARBA" id="ARBA00022679"/>
    </source>
</evidence>
<comment type="caution">
    <text evidence="6">The sequence shown here is derived from an EMBL/GenBank/DDBJ whole genome shotgun (WGS) entry which is preliminary data.</text>
</comment>
<feature type="domain" description="DAGKc" evidence="5">
    <location>
        <begin position="4"/>
        <end position="133"/>
    </location>
</feature>
<evidence type="ECO:0000259" key="5">
    <source>
        <dbReference type="PROSITE" id="PS50146"/>
    </source>
</evidence>
<evidence type="ECO:0000256" key="4">
    <source>
        <dbReference type="ARBA" id="ARBA00022840"/>
    </source>
</evidence>
<dbReference type="PANTHER" id="PTHR12358:SF106">
    <property type="entry name" value="LIPID KINASE YEGS"/>
    <property type="match status" value="1"/>
</dbReference>
<keyword evidence="2" id="KW-0547">Nucleotide-binding</keyword>
<dbReference type="EMBL" id="JASZZN010000002">
    <property type="protein sequence ID" value="MDM4014312.1"/>
    <property type="molecule type" value="Genomic_DNA"/>
</dbReference>
<dbReference type="InterPro" id="IPR016064">
    <property type="entry name" value="NAD/diacylglycerol_kinase_sf"/>
</dbReference>
<dbReference type="RefSeq" id="WP_160149509.1">
    <property type="nucleotide sequence ID" value="NZ_JAJMQV010000059.1"/>
</dbReference>
<dbReference type="Pfam" id="PF00781">
    <property type="entry name" value="DAGK_cat"/>
    <property type="match status" value="1"/>
</dbReference>
<reference evidence="6 7" key="1">
    <citation type="submission" date="2023-06" db="EMBL/GenBank/DDBJ databases">
        <title>Roseiconus lacunae JC819 isolated from Gulf of Mannar region, Tamil Nadu.</title>
        <authorList>
            <person name="Pk S."/>
            <person name="Ch S."/>
            <person name="Ch V.R."/>
        </authorList>
    </citation>
    <scope>NUCLEOTIDE SEQUENCE [LARGE SCALE GENOMIC DNA]</scope>
    <source>
        <strain evidence="6 7">JC819</strain>
    </source>
</reference>
<keyword evidence="4" id="KW-0067">ATP-binding</keyword>
<dbReference type="GO" id="GO:0016301">
    <property type="term" value="F:kinase activity"/>
    <property type="evidence" value="ECO:0007669"/>
    <property type="project" value="UniProtKB-KW"/>
</dbReference>
<evidence type="ECO:0000313" key="6">
    <source>
        <dbReference type="EMBL" id="MDM4014312.1"/>
    </source>
</evidence>
<dbReference type="PANTHER" id="PTHR12358">
    <property type="entry name" value="SPHINGOSINE KINASE"/>
    <property type="match status" value="1"/>
</dbReference>
<dbReference type="InterPro" id="IPR050187">
    <property type="entry name" value="Lipid_Phosphate_FormReg"/>
</dbReference>
<gene>
    <name evidence="6" type="ORF">QTN89_02640</name>
</gene>
<dbReference type="SUPFAM" id="SSF111331">
    <property type="entry name" value="NAD kinase/diacylglycerol kinase-like"/>
    <property type="match status" value="1"/>
</dbReference>
<protein>
    <submittedName>
        <fullName evidence="6">Diacylglycerol kinase family protein</fullName>
    </submittedName>
</protein>
<sequence>MDPTTIGPIIVFTSPKAGSGANREQIPRLRELLKHRGFDHQFVHSPVELEAIVSELSGGEQQPPCVIAAGGDGTLSLAASKTRPETRLIPMPMGTENLLARMIGQSAQAEAVMQTLTDGNLRRIDAGSANGRLFLIMATAGFDAEVVRRLHLRRKGHIRRSSYLAPIWQTLQRYRFPSLRVSQLADDGSVIEETTAAWAMVFNLPRYAAGLQIAPQAVENDGMFDVVALPGQGFFKGMQYVAGAIRGRLETHADVRRFHAQRLRVEADERVAFELDGDYVGRLPLVIENLPLRVTLQVPPNRSHRPHIDR</sequence>
<keyword evidence="1" id="KW-0808">Transferase</keyword>
<keyword evidence="7" id="KW-1185">Reference proteome</keyword>
<dbReference type="InterPro" id="IPR017438">
    <property type="entry name" value="ATP-NAD_kinase_N"/>
</dbReference>
<dbReference type="PROSITE" id="PS50146">
    <property type="entry name" value="DAGK"/>
    <property type="match status" value="1"/>
</dbReference>
<evidence type="ECO:0000313" key="7">
    <source>
        <dbReference type="Proteomes" id="UP001239462"/>
    </source>
</evidence>
<accession>A0ABT7PCV2</accession>
<proteinExistence type="predicted"/>
<dbReference type="Pfam" id="PF19279">
    <property type="entry name" value="YegS_C"/>
    <property type="match status" value="1"/>
</dbReference>
<dbReference type="Proteomes" id="UP001239462">
    <property type="component" value="Unassembled WGS sequence"/>
</dbReference>
<keyword evidence="3 6" id="KW-0418">Kinase</keyword>
<dbReference type="InterPro" id="IPR001206">
    <property type="entry name" value="Diacylglycerol_kinase_cat_dom"/>
</dbReference>
<dbReference type="Gene3D" id="3.40.50.10330">
    <property type="entry name" value="Probable inorganic polyphosphate/atp-NAD kinase, domain 1"/>
    <property type="match status" value="1"/>
</dbReference>
<evidence type="ECO:0000256" key="3">
    <source>
        <dbReference type="ARBA" id="ARBA00022777"/>
    </source>
</evidence>
<dbReference type="InterPro" id="IPR045540">
    <property type="entry name" value="YegS/DAGK_C"/>
</dbReference>
<evidence type="ECO:0000256" key="2">
    <source>
        <dbReference type="ARBA" id="ARBA00022741"/>
    </source>
</evidence>
<name>A0ABT7PCV2_9BACT</name>
<organism evidence="6 7">
    <name type="scientific">Roseiconus lacunae</name>
    <dbReference type="NCBI Taxonomy" id="2605694"/>
    <lineage>
        <taxon>Bacteria</taxon>
        <taxon>Pseudomonadati</taxon>
        <taxon>Planctomycetota</taxon>
        <taxon>Planctomycetia</taxon>
        <taxon>Pirellulales</taxon>
        <taxon>Pirellulaceae</taxon>
        <taxon>Roseiconus</taxon>
    </lineage>
</organism>
<dbReference type="Gene3D" id="2.60.200.40">
    <property type="match status" value="1"/>
</dbReference>